<feature type="binding site" description="in other chain" evidence="10">
    <location>
        <begin position="203"/>
        <end position="205"/>
    </location>
    <ligand>
        <name>substrate</name>
        <note>ligand shared between dimeric partners</note>
    </ligand>
</feature>
<protein>
    <recommendedName>
        <fullName evidence="10">Pyrophosphate--fructose 6-phosphate 1-phosphotransferase</fullName>
        <ecNumber evidence="10">2.7.1.90</ecNumber>
    </recommendedName>
    <alternativeName>
        <fullName evidence="10">6-phosphofructokinase, pyrophosphate dependent</fullName>
    </alternativeName>
    <alternativeName>
        <fullName evidence="10">PPi-dependent phosphofructokinase</fullName>
        <shortName evidence="10">PPi-PFK</shortName>
    </alternativeName>
    <alternativeName>
        <fullName evidence="10">Pyrophosphate-dependent 6-phosphofructose-1-kinase</fullName>
    </alternativeName>
</protein>
<gene>
    <name evidence="10 12" type="primary">pfp</name>
    <name evidence="12" type="ORF">BOFE_08310</name>
</gene>
<feature type="binding site" description="in other chain" evidence="10">
    <location>
        <begin position="427"/>
        <end position="430"/>
    </location>
    <ligand>
        <name>substrate</name>
        <note>ligand shared between dimeric partners</note>
    </ligand>
</feature>
<evidence type="ECO:0000256" key="3">
    <source>
        <dbReference type="ARBA" id="ARBA00022490"/>
    </source>
</evidence>
<proteinExistence type="inferred from homology"/>
<feature type="binding site" evidence="10">
    <location>
        <begin position="242"/>
        <end position="243"/>
    </location>
    <ligand>
        <name>substrate</name>
        <note>ligand shared between dimeric partners</note>
    </ligand>
</feature>
<comment type="activity regulation">
    <text evidence="10">Non-allosteric.</text>
</comment>
<comment type="cofactor">
    <cofactor evidence="1 10">
        <name>Mg(2+)</name>
        <dbReference type="ChEBI" id="CHEBI:18420"/>
    </cofactor>
</comment>
<dbReference type="NCBIfam" id="NF005482">
    <property type="entry name" value="PRK07085.1"/>
    <property type="match status" value="1"/>
</dbReference>
<keyword evidence="7 10" id="KW-0460">Magnesium</keyword>
<evidence type="ECO:0000256" key="1">
    <source>
        <dbReference type="ARBA" id="ARBA00001946"/>
    </source>
</evidence>
<feature type="binding site" description="in other chain" evidence="10">
    <location>
        <position position="311"/>
    </location>
    <ligand>
        <name>substrate</name>
        <note>ligand shared between dimeric partners</note>
    </ligand>
</feature>
<evidence type="ECO:0000256" key="2">
    <source>
        <dbReference type="ARBA" id="ARBA00003138"/>
    </source>
</evidence>
<evidence type="ECO:0000313" key="12">
    <source>
        <dbReference type="EMBL" id="BDU63291.1"/>
    </source>
</evidence>
<dbReference type="NCBIfam" id="TIGR02477">
    <property type="entry name" value="PFKA_PPi"/>
    <property type="match status" value="1"/>
</dbReference>
<keyword evidence="6 10" id="KW-0418">Kinase</keyword>
<keyword evidence="4 10" id="KW-0808">Transferase</keyword>
<keyword evidence="5 10" id="KW-0479">Metal-binding</keyword>
<accession>A0ABN6USC7</accession>
<dbReference type="Gene3D" id="3.40.50.450">
    <property type="match status" value="1"/>
</dbReference>
<dbReference type="PANTHER" id="PTHR43650">
    <property type="entry name" value="PYROPHOSPHATE--FRUCTOSE 6-PHOSPHATE 1-PHOSPHOTRANSFERASE"/>
    <property type="match status" value="1"/>
</dbReference>
<dbReference type="PIRSF" id="PIRSF005677">
    <property type="entry name" value="PPi_PFK_PfpB"/>
    <property type="match status" value="1"/>
</dbReference>
<keyword evidence="8 10" id="KW-0324">Glycolysis</keyword>
<dbReference type="PANTHER" id="PTHR43650:SF1">
    <property type="entry name" value="PYROPHOSPHATE--FRUCTOSE 6-PHOSPHATE 1-PHOSPHOTRANSFERASE SUBUNIT BETA 2"/>
    <property type="match status" value="1"/>
</dbReference>
<dbReference type="Gene3D" id="3.40.50.460">
    <property type="entry name" value="Phosphofructokinase domain"/>
    <property type="match status" value="1"/>
</dbReference>
<evidence type="ECO:0000256" key="10">
    <source>
        <dbReference type="HAMAP-Rule" id="MF_01980"/>
    </source>
</evidence>
<comment type="subcellular location">
    <subcellularLocation>
        <location evidence="10">Cytoplasm</location>
    </subcellularLocation>
</comment>
<evidence type="ECO:0000259" key="11">
    <source>
        <dbReference type="Pfam" id="PF00365"/>
    </source>
</evidence>
<dbReference type="InterPro" id="IPR011183">
    <property type="entry name" value="PfpB_PPi_PFK"/>
</dbReference>
<dbReference type="EC" id="2.7.1.90" evidence="10"/>
<feature type="domain" description="Phosphofructokinase" evidence="11">
    <location>
        <begin position="73"/>
        <end position="315"/>
    </location>
</feature>
<comment type="subunit">
    <text evidence="10">Homodimer.</text>
</comment>
<evidence type="ECO:0000256" key="9">
    <source>
        <dbReference type="ARBA" id="ARBA00048072"/>
    </source>
</evidence>
<evidence type="ECO:0000256" key="6">
    <source>
        <dbReference type="ARBA" id="ARBA00022777"/>
    </source>
</evidence>
<comment type="caution">
    <text evidence="10">Lacks conserved residue(s) required for the propagation of feature annotation.</text>
</comment>
<evidence type="ECO:0000256" key="5">
    <source>
        <dbReference type="ARBA" id="ARBA00022723"/>
    </source>
</evidence>
<feature type="binding site" evidence="10">
    <location>
        <position position="81"/>
    </location>
    <ligand>
        <name>diphosphate</name>
        <dbReference type="ChEBI" id="CHEBI:33019"/>
    </ligand>
</feature>
<comment type="pathway">
    <text evidence="10">Carbohydrate degradation; glycolysis; D-glyceraldehyde 3-phosphate and glycerone phosphate from D-glucose: step 3/4.</text>
</comment>
<dbReference type="PRINTS" id="PR00476">
    <property type="entry name" value="PHFRCTKINASE"/>
</dbReference>
<evidence type="ECO:0000313" key="13">
    <source>
        <dbReference type="Proteomes" id="UP001317516"/>
    </source>
</evidence>
<keyword evidence="13" id="KW-1185">Reference proteome</keyword>
<evidence type="ECO:0000256" key="8">
    <source>
        <dbReference type="ARBA" id="ARBA00023152"/>
    </source>
</evidence>
<feature type="site" description="Important for catalytic activity; stabilizes the transition state when the phosphoryl donor is PPi" evidence="10">
    <location>
        <position position="202"/>
    </location>
</feature>
<comment type="similarity">
    <text evidence="10">Belongs to the phosphofructokinase type A (PFKA) family. PPi-dependent PFK group II subfamily. Clade 'Long' sub-subfamily.</text>
</comment>
<dbReference type="Gene3D" id="1.10.10.480">
    <property type="entry name" value="Phosphofructokinase, domain 3"/>
    <property type="match status" value="1"/>
</dbReference>
<feature type="site" description="Important for catalytic activity and substrate specificity; stabilizes the transition state when the phosphoryl donor is PPi; prevents ATP from binding by mimicking the alpha-phosphate group of ATP" evidence="10">
    <location>
        <position position="176"/>
    </location>
</feature>
<dbReference type="InterPro" id="IPR022953">
    <property type="entry name" value="ATP_PFK"/>
</dbReference>
<organism evidence="12 13">
    <name type="scientific">Candidatus Borrelia fainii</name>
    <dbReference type="NCBI Taxonomy" id="2518322"/>
    <lineage>
        <taxon>Bacteria</taxon>
        <taxon>Pseudomonadati</taxon>
        <taxon>Spirochaetota</taxon>
        <taxon>Spirochaetia</taxon>
        <taxon>Spirochaetales</taxon>
        <taxon>Borreliaceae</taxon>
        <taxon>Borrelia</taxon>
    </lineage>
</organism>
<feature type="binding site" description="in other chain" evidence="10">
    <location>
        <begin position="250"/>
        <end position="252"/>
    </location>
    <ligand>
        <name>substrate</name>
        <note>ligand shared between dimeric partners</note>
    </ligand>
</feature>
<reference evidence="12 13" key="1">
    <citation type="submission" date="2022-11" db="EMBL/GenBank/DDBJ databases">
        <title>Genome sequence of clinical isolate of the human pathogenic Borrelia fainii.</title>
        <authorList>
            <person name="Itokawa K."/>
            <person name="Sato K."/>
            <person name="Qiu Y."/>
        </authorList>
    </citation>
    <scope>NUCLEOTIDE SEQUENCE [LARGE SCALE GENOMIC DNA]</scope>
    <source>
        <strain evidence="12 13">Qtaro</strain>
    </source>
</reference>
<dbReference type="Pfam" id="PF00365">
    <property type="entry name" value="PFK"/>
    <property type="match status" value="1"/>
</dbReference>
<feature type="binding site" evidence="10">
    <location>
        <position position="175"/>
    </location>
    <ligand>
        <name>Mg(2+)</name>
        <dbReference type="ChEBI" id="CHEBI:18420"/>
        <note>catalytic</note>
    </ligand>
</feature>
<dbReference type="SUPFAM" id="SSF53784">
    <property type="entry name" value="Phosphofructokinase"/>
    <property type="match status" value="1"/>
</dbReference>
<name>A0ABN6USC7_9SPIR</name>
<dbReference type="HAMAP" id="MF_01980">
    <property type="entry name" value="Phosphofructokinase_II_Long"/>
    <property type="match status" value="1"/>
</dbReference>
<dbReference type="InterPro" id="IPR000023">
    <property type="entry name" value="Phosphofructokinase_dom"/>
</dbReference>
<feature type="active site" description="Proton acceptor" evidence="10">
    <location>
        <position position="205"/>
    </location>
</feature>
<evidence type="ECO:0000256" key="4">
    <source>
        <dbReference type="ARBA" id="ARBA00022679"/>
    </source>
</evidence>
<dbReference type="InterPro" id="IPR035966">
    <property type="entry name" value="PKF_sf"/>
</dbReference>
<dbReference type="EMBL" id="AP027070">
    <property type="protein sequence ID" value="BDU63291.1"/>
    <property type="molecule type" value="Genomic_DNA"/>
</dbReference>
<dbReference type="RefSeq" id="WP_281862006.1">
    <property type="nucleotide sequence ID" value="NZ_AP027070.1"/>
</dbReference>
<evidence type="ECO:0000256" key="7">
    <source>
        <dbReference type="ARBA" id="ARBA00022842"/>
    </source>
</evidence>
<dbReference type="Proteomes" id="UP001317516">
    <property type="component" value="Chromosome"/>
</dbReference>
<comment type="catalytic activity">
    <reaction evidence="9 10">
        <text>beta-D-fructose 6-phosphate + diphosphate = beta-D-fructose 1,6-bisphosphate + phosphate + H(+)</text>
        <dbReference type="Rhea" id="RHEA:13613"/>
        <dbReference type="ChEBI" id="CHEBI:15378"/>
        <dbReference type="ChEBI" id="CHEBI:32966"/>
        <dbReference type="ChEBI" id="CHEBI:33019"/>
        <dbReference type="ChEBI" id="CHEBI:43474"/>
        <dbReference type="ChEBI" id="CHEBI:57634"/>
        <dbReference type="EC" id="2.7.1.90"/>
    </reaction>
</comment>
<sequence>MMSVFQKERYKYIPKLPKILENDFQNISMVFGEKTEALGDRDALREIFRNTYGLPVVNFIQGSSNVDFKRVLNVGVILSGGPAPGGHNVVAGIFDAIKKSNSNSKIFGFKGGPAGLLEDKKIEITQDLIDSYRNTGGFDIVSSGRTKIETDTQYEQVLSVVLKNNLNALIVIGGDDSNTNAALLAEFFKKKHHDIQVIGVPKTIDADLRNAHIQISFGFDSATKTYSEMIGNLCRDAMSTRKYWHFVKLMGRSASHVALECALKTHPNICIISEEILAKKKTLSEIVRDITSVIVKRSLKGYDFGVVIVPEGVIEFIPEVKSLMIELCSIFDSNESEFKGLDVEDIRKIFISKLSGYMREVYVSLPLFIQIELVNSVLERDPHGNFNVSRVPTEKLFMAMVSVRLEELRKLGEYSGKFVPIDHFFGYEGRSVAPSNFDSDYCYSLGYNAAILVLNGLTGYMSSVKNLNKNATEWLAGGVPLTMMMNMEERYGVAKPVIKKALVDLKGAPFNEFVKNREEWAVNNLYVFPGPIQYFGVSELVDEVTLTLKLELENQSIDD</sequence>
<keyword evidence="3 10" id="KW-0963">Cytoplasm</keyword>
<comment type="function">
    <text evidence="2 10">Catalyzes the phosphorylation of D-fructose 6-phosphate, the first committing step of glycolysis. Uses inorganic phosphate (PPi) as phosphoryl donor instead of ATP like common ATP-dependent phosphofructokinases (ATP-PFKs), which renders the reaction reversible, and can thus function both in glycolysis and gluconeogenesis. Consistently, PPi-PFK can replace the enzymes of both the forward (ATP-PFK) and reverse (fructose-bisphosphatase (FBPase)) reactions.</text>
</comment>